<dbReference type="RefSeq" id="XP_033389894.1">
    <property type="nucleotide sequence ID" value="XM_033525650.1"/>
</dbReference>
<dbReference type="SUPFAM" id="SSF49503">
    <property type="entry name" value="Cupredoxins"/>
    <property type="match status" value="1"/>
</dbReference>
<dbReference type="PANTHER" id="PTHR34883">
    <property type="entry name" value="SERINE-RICH PROTEIN, PUTATIVE-RELATED-RELATED"/>
    <property type="match status" value="1"/>
</dbReference>
<dbReference type="InterPro" id="IPR052953">
    <property type="entry name" value="Ser-rich/MCO-related"/>
</dbReference>
<feature type="compositionally biased region" description="Low complexity" evidence="1">
    <location>
        <begin position="195"/>
        <end position="219"/>
    </location>
</feature>
<reference evidence="2" key="1">
    <citation type="journal article" date="2020" name="Stud. Mycol.">
        <title>101 Dothideomycetes genomes: a test case for predicting lifestyles and emergence of pathogens.</title>
        <authorList>
            <person name="Haridas S."/>
            <person name="Albert R."/>
            <person name="Binder M."/>
            <person name="Bloem J."/>
            <person name="Labutti K."/>
            <person name="Salamov A."/>
            <person name="Andreopoulos B."/>
            <person name="Baker S."/>
            <person name="Barry K."/>
            <person name="Bills G."/>
            <person name="Bluhm B."/>
            <person name="Cannon C."/>
            <person name="Castanera R."/>
            <person name="Culley D."/>
            <person name="Daum C."/>
            <person name="Ezra D."/>
            <person name="Gonzalez J."/>
            <person name="Henrissat B."/>
            <person name="Kuo A."/>
            <person name="Liang C."/>
            <person name="Lipzen A."/>
            <person name="Lutzoni F."/>
            <person name="Magnuson J."/>
            <person name="Mondo S."/>
            <person name="Nolan M."/>
            <person name="Ohm R."/>
            <person name="Pangilinan J."/>
            <person name="Park H.-J."/>
            <person name="Ramirez L."/>
            <person name="Alfaro M."/>
            <person name="Sun H."/>
            <person name="Tritt A."/>
            <person name="Yoshinaga Y."/>
            <person name="Zwiers L.-H."/>
            <person name="Turgeon B."/>
            <person name="Goodwin S."/>
            <person name="Spatafora J."/>
            <person name="Crous P."/>
            <person name="Grigoriev I."/>
        </authorList>
    </citation>
    <scope>NUCLEOTIDE SEQUENCE</scope>
    <source>
        <strain evidence="2">CBS 175.79</strain>
    </source>
</reference>
<proteinExistence type="predicted"/>
<evidence type="ECO:0000256" key="1">
    <source>
        <dbReference type="SAM" id="MobiDB-lite"/>
    </source>
</evidence>
<dbReference type="InterPro" id="IPR008972">
    <property type="entry name" value="Cupredoxin"/>
</dbReference>
<feature type="region of interest" description="Disordered" evidence="1">
    <location>
        <begin position="195"/>
        <end position="221"/>
    </location>
</feature>
<dbReference type="PANTHER" id="PTHR34883:SF16">
    <property type="entry name" value="RICH PROTEIN, PUTATIVE-RELATED"/>
    <property type="match status" value="1"/>
</dbReference>
<keyword evidence="3" id="KW-1185">Reference proteome</keyword>
<organism evidence="2 3">
    <name type="scientific">Aaosphaeria arxii CBS 175.79</name>
    <dbReference type="NCBI Taxonomy" id="1450172"/>
    <lineage>
        <taxon>Eukaryota</taxon>
        <taxon>Fungi</taxon>
        <taxon>Dikarya</taxon>
        <taxon>Ascomycota</taxon>
        <taxon>Pezizomycotina</taxon>
        <taxon>Dothideomycetes</taxon>
        <taxon>Pleosporomycetidae</taxon>
        <taxon>Pleosporales</taxon>
        <taxon>Pleosporales incertae sedis</taxon>
        <taxon>Aaosphaeria</taxon>
    </lineage>
</organism>
<dbReference type="CDD" id="cd00920">
    <property type="entry name" value="Cupredoxin"/>
    <property type="match status" value="1"/>
</dbReference>
<evidence type="ECO:0008006" key="4">
    <source>
        <dbReference type="Google" id="ProtNLM"/>
    </source>
</evidence>
<dbReference type="Proteomes" id="UP000799778">
    <property type="component" value="Unassembled WGS sequence"/>
</dbReference>
<dbReference type="Gene3D" id="2.60.40.420">
    <property type="entry name" value="Cupredoxins - blue copper proteins"/>
    <property type="match status" value="1"/>
</dbReference>
<dbReference type="EMBL" id="ML978066">
    <property type="protein sequence ID" value="KAF2021555.1"/>
    <property type="molecule type" value="Genomic_DNA"/>
</dbReference>
<gene>
    <name evidence="2" type="ORF">BU24DRAFT_404561</name>
</gene>
<name>A0A6A5Y7K9_9PLEO</name>
<dbReference type="OrthoDB" id="2331100at2759"/>
<evidence type="ECO:0000313" key="2">
    <source>
        <dbReference type="EMBL" id="KAF2021555.1"/>
    </source>
</evidence>
<accession>A0A6A5Y7K9</accession>
<evidence type="ECO:0000313" key="3">
    <source>
        <dbReference type="Proteomes" id="UP000799778"/>
    </source>
</evidence>
<dbReference type="AlphaFoldDB" id="A0A6A5Y7K9"/>
<sequence>MLSLTSPISYSTALSSWTSSSSVTLRWPEFHNTTTYWPNQTEPSRPKATITVGAGGRLEFSPPTLEAPIGTIVQFDFLALNHTLTQSSLWDPCSPLPDGFNTGFAQFNPKNISGKYLVEYEVTTKNPQFFFCAQNTLRSHCRAGMVFSLNTEKTAHESFVQNALEAVTTSSQAVQNGSCPKSQLAPSSRALATTTTNNTTTIIRTTTTRPPSSESTSPTGNVSSIPIADLAVHLTPNVVKLAIACGIVNVAMMVALGIM</sequence>
<dbReference type="GeneID" id="54283047"/>
<protein>
    <recommendedName>
        <fullName evidence="4">Cupredoxin</fullName>
    </recommendedName>
</protein>